<comment type="caution">
    <text evidence="4">The sequence shown here is derived from an EMBL/GenBank/DDBJ whole genome shotgun (WGS) entry which is preliminary data.</text>
</comment>
<proteinExistence type="predicted"/>
<keyword evidence="2" id="KW-0597">Phosphoprotein</keyword>
<organism evidence="4 5">
    <name type="scientific">Roseovarius aquimarinus</name>
    <dbReference type="NCBI Taxonomy" id="1229156"/>
    <lineage>
        <taxon>Bacteria</taxon>
        <taxon>Pseudomonadati</taxon>
        <taxon>Pseudomonadota</taxon>
        <taxon>Alphaproteobacteria</taxon>
        <taxon>Rhodobacterales</taxon>
        <taxon>Roseobacteraceae</taxon>
        <taxon>Roseovarius</taxon>
    </lineage>
</organism>
<dbReference type="RefSeq" id="WP_377171899.1">
    <property type="nucleotide sequence ID" value="NZ_JBHTJC010000003.1"/>
</dbReference>
<dbReference type="SUPFAM" id="SSF47226">
    <property type="entry name" value="Histidine-containing phosphotransfer domain, HPT domain"/>
    <property type="match status" value="1"/>
</dbReference>
<dbReference type="Gene3D" id="1.20.120.160">
    <property type="entry name" value="HPT domain"/>
    <property type="match status" value="1"/>
</dbReference>
<dbReference type="Pfam" id="PF01627">
    <property type="entry name" value="Hpt"/>
    <property type="match status" value="1"/>
</dbReference>
<protein>
    <submittedName>
        <fullName evidence="4">Hpt domain-containing protein</fullName>
    </submittedName>
</protein>
<evidence type="ECO:0000313" key="4">
    <source>
        <dbReference type="EMBL" id="MFH0254596.1"/>
    </source>
</evidence>
<accession>A0ABW7I8S1</accession>
<evidence type="ECO:0000313" key="5">
    <source>
        <dbReference type="Proteomes" id="UP001607157"/>
    </source>
</evidence>
<keyword evidence="5" id="KW-1185">Reference proteome</keyword>
<reference evidence="4 5" key="1">
    <citation type="submission" date="2024-10" db="EMBL/GenBank/DDBJ databases">
        <authorList>
            <person name="Yang X.-N."/>
        </authorList>
    </citation>
    <scope>NUCLEOTIDE SEQUENCE [LARGE SCALE GENOMIC DNA]</scope>
    <source>
        <strain evidence="4 5">CAU 1059</strain>
    </source>
</reference>
<dbReference type="Proteomes" id="UP001607157">
    <property type="component" value="Unassembled WGS sequence"/>
</dbReference>
<dbReference type="InterPro" id="IPR036641">
    <property type="entry name" value="HPT_dom_sf"/>
</dbReference>
<dbReference type="PROSITE" id="PS50894">
    <property type="entry name" value="HPT"/>
    <property type="match status" value="1"/>
</dbReference>
<dbReference type="EMBL" id="JBIHMM010000003">
    <property type="protein sequence ID" value="MFH0254596.1"/>
    <property type="molecule type" value="Genomic_DNA"/>
</dbReference>
<sequence>MIDWSRVTELRDEIGAENFAEIVTLFLEEVETEIDALRAGCAEDALEARLHFLKGSALNLGFTDFSRLCQMGETAAASGRAGDVDLAATIACFEASREDFMRGLEALAPP</sequence>
<dbReference type="InterPro" id="IPR008207">
    <property type="entry name" value="Sig_transdc_His_kin_Hpt_dom"/>
</dbReference>
<feature type="modified residue" description="Phosphohistidine" evidence="2">
    <location>
        <position position="51"/>
    </location>
</feature>
<name>A0ABW7I8S1_9RHOB</name>
<dbReference type="CDD" id="cd00088">
    <property type="entry name" value="HPT"/>
    <property type="match status" value="1"/>
</dbReference>
<feature type="domain" description="HPt" evidence="3">
    <location>
        <begin position="12"/>
        <end position="107"/>
    </location>
</feature>
<gene>
    <name evidence="4" type="ORF">ACGRVM_11890</name>
</gene>
<evidence type="ECO:0000259" key="3">
    <source>
        <dbReference type="PROSITE" id="PS50894"/>
    </source>
</evidence>
<evidence type="ECO:0000256" key="1">
    <source>
        <dbReference type="ARBA" id="ARBA00023012"/>
    </source>
</evidence>
<evidence type="ECO:0000256" key="2">
    <source>
        <dbReference type="PROSITE-ProRule" id="PRU00110"/>
    </source>
</evidence>
<keyword evidence="1" id="KW-0902">Two-component regulatory system</keyword>